<evidence type="ECO:0000313" key="1">
    <source>
        <dbReference type="EMBL" id="KAI0031188.1"/>
    </source>
</evidence>
<reference evidence="1" key="2">
    <citation type="journal article" date="2022" name="New Phytol.">
        <title>Evolutionary transition to the ectomycorrhizal habit in the genomes of a hyperdiverse lineage of mushroom-forming fungi.</title>
        <authorList>
            <person name="Looney B."/>
            <person name="Miyauchi S."/>
            <person name="Morin E."/>
            <person name="Drula E."/>
            <person name="Courty P.E."/>
            <person name="Kohler A."/>
            <person name="Kuo A."/>
            <person name="LaButti K."/>
            <person name="Pangilinan J."/>
            <person name="Lipzen A."/>
            <person name="Riley R."/>
            <person name="Andreopoulos W."/>
            <person name="He G."/>
            <person name="Johnson J."/>
            <person name="Nolan M."/>
            <person name="Tritt A."/>
            <person name="Barry K.W."/>
            <person name="Grigoriev I.V."/>
            <person name="Nagy L.G."/>
            <person name="Hibbett D."/>
            <person name="Henrissat B."/>
            <person name="Matheny P.B."/>
            <person name="Labbe J."/>
            <person name="Martin F.M."/>
        </authorList>
    </citation>
    <scope>NUCLEOTIDE SEQUENCE</scope>
    <source>
        <strain evidence="1">EC-137</strain>
    </source>
</reference>
<name>A0ACB8QHY7_9AGAM</name>
<organism evidence="1 2">
    <name type="scientific">Vararia minispora EC-137</name>
    <dbReference type="NCBI Taxonomy" id="1314806"/>
    <lineage>
        <taxon>Eukaryota</taxon>
        <taxon>Fungi</taxon>
        <taxon>Dikarya</taxon>
        <taxon>Basidiomycota</taxon>
        <taxon>Agaricomycotina</taxon>
        <taxon>Agaricomycetes</taxon>
        <taxon>Russulales</taxon>
        <taxon>Lachnocladiaceae</taxon>
        <taxon>Vararia</taxon>
    </lineage>
</organism>
<gene>
    <name evidence="1" type="ORF">K488DRAFT_87030</name>
</gene>
<comment type="caution">
    <text evidence="1">The sequence shown here is derived from an EMBL/GenBank/DDBJ whole genome shotgun (WGS) entry which is preliminary data.</text>
</comment>
<proteinExistence type="predicted"/>
<keyword evidence="2" id="KW-1185">Reference proteome</keyword>
<sequence>MRDSLPLDVLDLILCSLPDLYTLSSVIKVSKCLYGVFKDRAKTIRIAVARNEVGPALLQAVRLSIVQSRLEKEDFSDRGGFEDFCDIVDQLPSEAEVDVGRALEDWDCARCISRNASFTKNIELFYSRIHQDPATTCSALSFAQSLRFTRALYRFWTYWSIYSDRWDEELNWMDDDDAYDDVLSWDEWAERLRELQRAFLLDTISDKAEKQEFCAIISFLRSELGPWISSNRNGTIHAPAYPEIYDIPLIAEFLAAHRLHEPVSPDIRLAICLCSRTQSIELAEGAYQVLDLGHVPHNLEFQREVILKDYQWG</sequence>
<dbReference type="EMBL" id="MU273589">
    <property type="protein sequence ID" value="KAI0031188.1"/>
    <property type="molecule type" value="Genomic_DNA"/>
</dbReference>
<evidence type="ECO:0000313" key="2">
    <source>
        <dbReference type="Proteomes" id="UP000814128"/>
    </source>
</evidence>
<accession>A0ACB8QHY7</accession>
<reference evidence="1" key="1">
    <citation type="submission" date="2021-02" db="EMBL/GenBank/DDBJ databases">
        <authorList>
            <consortium name="DOE Joint Genome Institute"/>
            <person name="Ahrendt S."/>
            <person name="Looney B.P."/>
            <person name="Miyauchi S."/>
            <person name="Morin E."/>
            <person name="Drula E."/>
            <person name="Courty P.E."/>
            <person name="Chicoki N."/>
            <person name="Fauchery L."/>
            <person name="Kohler A."/>
            <person name="Kuo A."/>
            <person name="Labutti K."/>
            <person name="Pangilinan J."/>
            <person name="Lipzen A."/>
            <person name="Riley R."/>
            <person name="Andreopoulos W."/>
            <person name="He G."/>
            <person name="Johnson J."/>
            <person name="Barry K.W."/>
            <person name="Grigoriev I.V."/>
            <person name="Nagy L."/>
            <person name="Hibbett D."/>
            <person name="Henrissat B."/>
            <person name="Matheny P.B."/>
            <person name="Labbe J."/>
            <person name="Martin F."/>
        </authorList>
    </citation>
    <scope>NUCLEOTIDE SEQUENCE</scope>
    <source>
        <strain evidence="1">EC-137</strain>
    </source>
</reference>
<protein>
    <submittedName>
        <fullName evidence="1">Uncharacterized protein</fullName>
    </submittedName>
</protein>
<dbReference type="Proteomes" id="UP000814128">
    <property type="component" value="Unassembled WGS sequence"/>
</dbReference>